<proteinExistence type="predicted"/>
<dbReference type="EMBL" id="BSUZ01000001">
    <property type="protein sequence ID" value="GMA88486.1"/>
    <property type="molecule type" value="Genomic_DNA"/>
</dbReference>
<sequence>MPVVVDVREPDERVGLVVPGSVNVPVGRFDDGTALADVPFDRPVVLHCRSGARSARALRVLLDAGHPDARHLTGGVLAWAALRRD</sequence>
<accession>A0ABQ6JLQ6</accession>
<evidence type="ECO:0000313" key="3">
    <source>
        <dbReference type="Proteomes" id="UP001157017"/>
    </source>
</evidence>
<protein>
    <recommendedName>
        <fullName evidence="1">Rhodanese domain-containing protein</fullName>
    </recommendedName>
</protein>
<gene>
    <name evidence="2" type="ORF">GCM10025868_37360</name>
</gene>
<comment type="caution">
    <text evidence="2">The sequence shown here is derived from an EMBL/GenBank/DDBJ whole genome shotgun (WGS) entry which is preliminary data.</text>
</comment>
<dbReference type="InterPro" id="IPR036873">
    <property type="entry name" value="Rhodanese-like_dom_sf"/>
</dbReference>
<evidence type="ECO:0000259" key="1">
    <source>
        <dbReference type="PROSITE" id="PS50206"/>
    </source>
</evidence>
<dbReference type="Gene3D" id="3.40.250.10">
    <property type="entry name" value="Rhodanese-like domain"/>
    <property type="match status" value="1"/>
</dbReference>
<dbReference type="Pfam" id="PF00581">
    <property type="entry name" value="Rhodanese"/>
    <property type="match status" value="1"/>
</dbReference>
<reference evidence="3" key="1">
    <citation type="journal article" date="2019" name="Int. J. Syst. Evol. Microbiol.">
        <title>The Global Catalogue of Microorganisms (GCM) 10K type strain sequencing project: providing services to taxonomists for standard genome sequencing and annotation.</title>
        <authorList>
            <consortium name="The Broad Institute Genomics Platform"/>
            <consortium name="The Broad Institute Genome Sequencing Center for Infectious Disease"/>
            <person name="Wu L."/>
            <person name="Ma J."/>
        </authorList>
    </citation>
    <scope>NUCLEOTIDE SEQUENCE [LARGE SCALE GENOMIC DNA]</scope>
    <source>
        <strain evidence="3">NBRC 108730</strain>
    </source>
</reference>
<dbReference type="Proteomes" id="UP001157017">
    <property type="component" value="Unassembled WGS sequence"/>
</dbReference>
<name>A0ABQ6JLQ6_9ACTN</name>
<dbReference type="SUPFAM" id="SSF52821">
    <property type="entry name" value="Rhodanese/Cell cycle control phosphatase"/>
    <property type="match status" value="1"/>
</dbReference>
<dbReference type="PANTHER" id="PTHR44086">
    <property type="entry name" value="THIOSULFATE SULFURTRANSFERASE RDL2, MITOCHONDRIAL-RELATED"/>
    <property type="match status" value="1"/>
</dbReference>
<dbReference type="PROSITE" id="PS50206">
    <property type="entry name" value="RHODANESE_3"/>
    <property type="match status" value="1"/>
</dbReference>
<dbReference type="InterPro" id="IPR001763">
    <property type="entry name" value="Rhodanese-like_dom"/>
</dbReference>
<dbReference type="CDD" id="cd00158">
    <property type="entry name" value="RHOD"/>
    <property type="match status" value="1"/>
</dbReference>
<keyword evidence="3" id="KW-1185">Reference proteome</keyword>
<feature type="domain" description="Rhodanese" evidence="1">
    <location>
        <begin position="3"/>
        <end position="83"/>
    </location>
</feature>
<organism evidence="2 3">
    <name type="scientific">Angustibacter aerolatus</name>
    <dbReference type="NCBI Taxonomy" id="1162965"/>
    <lineage>
        <taxon>Bacteria</taxon>
        <taxon>Bacillati</taxon>
        <taxon>Actinomycetota</taxon>
        <taxon>Actinomycetes</taxon>
        <taxon>Kineosporiales</taxon>
        <taxon>Kineosporiaceae</taxon>
    </lineage>
</organism>
<evidence type="ECO:0000313" key="2">
    <source>
        <dbReference type="EMBL" id="GMA88486.1"/>
    </source>
</evidence>
<dbReference type="PANTHER" id="PTHR44086:SF10">
    <property type="entry name" value="THIOSULFATE SULFURTRANSFERASE_RHODANESE-LIKE DOMAIN-CONTAINING PROTEIN 3"/>
    <property type="match status" value="1"/>
</dbReference>
<dbReference type="SMART" id="SM00450">
    <property type="entry name" value="RHOD"/>
    <property type="match status" value="1"/>
</dbReference>